<dbReference type="InterPro" id="IPR006680">
    <property type="entry name" value="Amidohydro-rel"/>
</dbReference>
<dbReference type="GO" id="GO:0016810">
    <property type="term" value="F:hydrolase activity, acting on carbon-nitrogen (but not peptide) bonds"/>
    <property type="evidence" value="ECO:0007669"/>
    <property type="project" value="InterPro"/>
</dbReference>
<name>A0A0A8GZ66_9BACT</name>
<sequence>MYIIAPKIIFTCDNDFNILQDKALLFNEKILQIDTLKNLQKNYPQAQLIQIDENSLLLPAFINPHTHLEYSANNGNLIFGDFLQWLDSIFNNRFVLNEKAKEKLILKNIHKMLKSGTATIGEISSFGSDLNPCIRSQARIIFFNEILGSNENFITEKKEDFLQRYEKSLMQKNSKFIPAISVHSPYSTHPELVKFAIQLAQKNNNLISTHFLESNHENNWLRFKKGGFKKSLSKFAKNPMPFYTPQSFLEFFKNQRTLFTHCVYLKEFELLDNNLHSITHCAMSNKFLSKKTFKLKQNLKYGINIHLGTDGLSSNTSLSMLDEMRANLLIHNDFELEKFAKILILMATNKAAKALNLNLGEIKKDKIADFSIFTLPNSANFDQLPLQFILQSKEVLKLFIEGKECKL</sequence>
<gene>
    <name evidence="3" type="ORF">CINS_0221</name>
</gene>
<dbReference type="Proteomes" id="UP000031163">
    <property type="component" value="Chromosome"/>
</dbReference>
<dbReference type="PANTHER" id="PTHR43794">
    <property type="entry name" value="AMINOHYDROLASE SSNA-RELATED"/>
    <property type="match status" value="1"/>
</dbReference>
<dbReference type="Pfam" id="PF01979">
    <property type="entry name" value="Amidohydro_1"/>
    <property type="match status" value="1"/>
</dbReference>
<organism evidence="3 4">
    <name type="scientific">Campylobacter insulaenigrae NCTC 12927</name>
    <dbReference type="NCBI Taxonomy" id="1031564"/>
    <lineage>
        <taxon>Bacteria</taxon>
        <taxon>Pseudomonadati</taxon>
        <taxon>Campylobacterota</taxon>
        <taxon>Epsilonproteobacteria</taxon>
        <taxon>Campylobacterales</taxon>
        <taxon>Campylobacteraceae</taxon>
        <taxon>Campylobacter</taxon>
    </lineage>
</organism>
<dbReference type="InterPro" id="IPR032466">
    <property type="entry name" value="Metal_Hydrolase"/>
</dbReference>
<reference evidence="3 4" key="1">
    <citation type="journal article" date="2014" name="Genome Biol. Evol.">
        <title>Comparative Genomics of the Campylobacter lari Group.</title>
        <authorList>
            <person name="Miller W.G."/>
            <person name="Yee E."/>
            <person name="Chapman M.H."/>
            <person name="Smith T.P."/>
            <person name="Bono J.L."/>
            <person name="Huynh S."/>
            <person name="Parker C.T."/>
            <person name="Vandamme P."/>
            <person name="Luong K."/>
            <person name="Korlach J."/>
        </authorList>
    </citation>
    <scope>NUCLEOTIDE SEQUENCE [LARGE SCALE GENOMIC DNA]</scope>
    <source>
        <strain evidence="3 4">NCTC 12927</strain>
    </source>
</reference>
<dbReference type="EMBL" id="CP007770">
    <property type="protein sequence ID" value="AJC87223.1"/>
    <property type="molecule type" value="Genomic_DNA"/>
</dbReference>
<evidence type="ECO:0000313" key="3">
    <source>
        <dbReference type="EMBL" id="AJC87223.1"/>
    </source>
</evidence>
<dbReference type="Gene3D" id="3.20.20.140">
    <property type="entry name" value="Metal-dependent hydrolases"/>
    <property type="match status" value="1"/>
</dbReference>
<dbReference type="STRING" id="1031564.CINS_0221"/>
<dbReference type="HOGENOM" id="CLU_012358_10_1_7"/>
<dbReference type="SUPFAM" id="SSF51338">
    <property type="entry name" value="Composite domain of metallo-dependent hydrolases"/>
    <property type="match status" value="1"/>
</dbReference>
<protein>
    <submittedName>
        <fullName evidence="3">Metallo-dependent hydrolase, subgroup D</fullName>
    </submittedName>
</protein>
<evidence type="ECO:0000256" key="1">
    <source>
        <dbReference type="ARBA" id="ARBA00022801"/>
    </source>
</evidence>
<dbReference type="NCBIfam" id="NF006269">
    <property type="entry name" value="PRK08418.1"/>
    <property type="match status" value="1"/>
</dbReference>
<dbReference type="AlphaFoldDB" id="A0A0A8GZ66"/>
<evidence type="ECO:0000259" key="2">
    <source>
        <dbReference type="Pfam" id="PF01979"/>
    </source>
</evidence>
<dbReference type="RefSeq" id="WP_039649127.1">
    <property type="nucleotide sequence ID" value="NZ_CP007770.1"/>
</dbReference>
<dbReference type="KEGG" id="cis:CINS_0221"/>
<evidence type="ECO:0000313" key="4">
    <source>
        <dbReference type="Proteomes" id="UP000031163"/>
    </source>
</evidence>
<dbReference type="InterPro" id="IPR050287">
    <property type="entry name" value="MTA/SAH_deaminase"/>
</dbReference>
<dbReference type="GeneID" id="74431041"/>
<keyword evidence="1 3" id="KW-0378">Hydrolase</keyword>
<dbReference type="SUPFAM" id="SSF51556">
    <property type="entry name" value="Metallo-dependent hydrolases"/>
    <property type="match status" value="1"/>
</dbReference>
<dbReference type="Gene3D" id="2.30.40.10">
    <property type="entry name" value="Urease, subunit C, domain 1"/>
    <property type="match status" value="1"/>
</dbReference>
<feature type="domain" description="Amidohydrolase-related" evidence="2">
    <location>
        <begin position="57"/>
        <end position="404"/>
    </location>
</feature>
<dbReference type="PANTHER" id="PTHR43794:SF11">
    <property type="entry name" value="AMIDOHYDROLASE-RELATED DOMAIN-CONTAINING PROTEIN"/>
    <property type="match status" value="1"/>
</dbReference>
<proteinExistence type="predicted"/>
<dbReference type="InterPro" id="IPR011059">
    <property type="entry name" value="Metal-dep_hydrolase_composite"/>
</dbReference>
<accession>A0A0A8GZ66</accession>